<reference evidence="6 7" key="1">
    <citation type="journal article" date="2014" name="Genome Announc.">
        <title>Draft Genome Sequence of the Iron-Oxidizing, Acidophilic, and Halotolerant 'Thiobacillus prosperus' Type Strain DSM 5130.</title>
        <authorList>
            <person name="Ossandon F.J."/>
            <person name="Cardenas J.P."/>
            <person name="Corbett M."/>
            <person name="Quatrini R."/>
            <person name="Holmes D.S."/>
            <person name="Watkin E."/>
        </authorList>
    </citation>
    <scope>NUCLEOTIDE SEQUENCE [LARGE SCALE GENOMIC DNA]</scope>
    <source>
        <strain evidence="6 7">DSM 5130</strain>
    </source>
</reference>
<dbReference type="GO" id="GO:0016787">
    <property type="term" value="F:hydrolase activity"/>
    <property type="evidence" value="ECO:0007669"/>
    <property type="project" value="UniProtKB-UniRule"/>
</dbReference>
<comment type="caution">
    <text evidence="6">The sequence shown here is derived from an EMBL/GenBank/DDBJ whole genome shotgun (WGS) entry which is preliminary data.</text>
</comment>
<evidence type="ECO:0000259" key="5">
    <source>
        <dbReference type="PROSITE" id="PS51635"/>
    </source>
</evidence>
<feature type="domain" description="PNPLA" evidence="5">
    <location>
        <begin position="8"/>
        <end position="167"/>
    </location>
</feature>
<name>A0A1A6C8J7_9GAMM</name>
<keyword evidence="7" id="KW-1185">Reference proteome</keyword>
<organism evidence="6 7">
    <name type="scientific">Acidihalobacter prosperus</name>
    <dbReference type="NCBI Taxonomy" id="160660"/>
    <lineage>
        <taxon>Bacteria</taxon>
        <taxon>Pseudomonadati</taxon>
        <taxon>Pseudomonadota</taxon>
        <taxon>Gammaproteobacteria</taxon>
        <taxon>Chromatiales</taxon>
        <taxon>Ectothiorhodospiraceae</taxon>
        <taxon>Acidihalobacter</taxon>
    </lineage>
</organism>
<gene>
    <name evidence="6" type="ORF">Thpro_020608</name>
</gene>
<dbReference type="RefSeq" id="WP_038086603.1">
    <property type="nucleotide sequence ID" value="NZ_JQSG02000001.1"/>
</dbReference>
<protein>
    <submittedName>
        <fullName evidence="6">Patatin</fullName>
    </submittedName>
</protein>
<proteinExistence type="predicted"/>
<dbReference type="PANTHER" id="PTHR14226:SF76">
    <property type="entry name" value="NTE FAMILY PROTEIN RSSA"/>
    <property type="match status" value="1"/>
</dbReference>
<dbReference type="PROSITE" id="PS51635">
    <property type="entry name" value="PNPLA"/>
    <property type="match status" value="1"/>
</dbReference>
<dbReference type="STRING" id="160660.BJI67_08305"/>
<dbReference type="AlphaFoldDB" id="A0A1A6C8J7"/>
<evidence type="ECO:0000313" key="6">
    <source>
        <dbReference type="EMBL" id="OBS10892.1"/>
    </source>
</evidence>
<dbReference type="Proteomes" id="UP000029273">
    <property type="component" value="Unassembled WGS sequence"/>
</dbReference>
<dbReference type="GO" id="GO:0016042">
    <property type="term" value="P:lipid catabolic process"/>
    <property type="evidence" value="ECO:0007669"/>
    <property type="project" value="UniProtKB-UniRule"/>
</dbReference>
<dbReference type="InterPro" id="IPR002641">
    <property type="entry name" value="PNPLA_dom"/>
</dbReference>
<dbReference type="PANTHER" id="PTHR14226">
    <property type="entry name" value="NEUROPATHY TARGET ESTERASE/SWISS CHEESE D.MELANOGASTER"/>
    <property type="match status" value="1"/>
</dbReference>
<keyword evidence="1 4" id="KW-0378">Hydrolase</keyword>
<keyword evidence="3 4" id="KW-0443">Lipid metabolism</keyword>
<evidence type="ECO:0000256" key="3">
    <source>
        <dbReference type="ARBA" id="ARBA00023098"/>
    </source>
</evidence>
<feature type="short sequence motif" description="GXSXG" evidence="4">
    <location>
        <begin position="39"/>
        <end position="43"/>
    </location>
</feature>
<dbReference type="InterPro" id="IPR016035">
    <property type="entry name" value="Acyl_Trfase/lysoPLipase"/>
</dbReference>
<dbReference type="Pfam" id="PF01734">
    <property type="entry name" value="Patatin"/>
    <property type="match status" value="1"/>
</dbReference>
<dbReference type="InterPro" id="IPR050301">
    <property type="entry name" value="NTE"/>
</dbReference>
<dbReference type="EMBL" id="JQSG02000001">
    <property type="protein sequence ID" value="OBS10892.1"/>
    <property type="molecule type" value="Genomic_DNA"/>
</dbReference>
<dbReference type="Gene3D" id="3.40.1090.10">
    <property type="entry name" value="Cytosolic phospholipase A2 catalytic domain"/>
    <property type="match status" value="2"/>
</dbReference>
<evidence type="ECO:0000256" key="4">
    <source>
        <dbReference type="PROSITE-ProRule" id="PRU01161"/>
    </source>
</evidence>
<evidence type="ECO:0000256" key="1">
    <source>
        <dbReference type="ARBA" id="ARBA00022801"/>
    </source>
</evidence>
<dbReference type="NCBIfam" id="NF007623">
    <property type="entry name" value="PRK10279.1"/>
    <property type="match status" value="1"/>
</dbReference>
<comment type="caution">
    <text evidence="4">Lacks conserved residue(s) required for the propagation of feature annotation.</text>
</comment>
<evidence type="ECO:0000313" key="7">
    <source>
        <dbReference type="Proteomes" id="UP000029273"/>
    </source>
</evidence>
<keyword evidence="2 4" id="KW-0442">Lipid degradation</keyword>
<feature type="active site" description="Nucleophile" evidence="4">
    <location>
        <position position="41"/>
    </location>
</feature>
<feature type="active site" description="Proton acceptor" evidence="4">
    <location>
        <position position="154"/>
    </location>
</feature>
<feature type="short sequence motif" description="DGA/G" evidence="4">
    <location>
        <begin position="154"/>
        <end position="156"/>
    </location>
</feature>
<evidence type="ECO:0000256" key="2">
    <source>
        <dbReference type="ARBA" id="ARBA00022963"/>
    </source>
</evidence>
<sequence>MKRPRIGLALGSGSARGWAHIGIIRALKARGIEPDVVTGTSIGALVGAAYVTGMLDPFGEWVERLTWREMVSLLDVRFNGGLIDGARLLDALESLIPEHEIATCRVPYGAIATDLTSGNEVWLREGSILAAVRASIALPGLFSPIQREGRWLVDGGLVNPVPVSLCRALGADIVIAVDLNSDLLRRHEIPDPEAPDPPPLETQVEEGALTASPWMRWLTRLVRRSGDKREVEWPSILEVVARSLNIMSVRITRSRMAGDPPDVLLAPRLAHIGLMEFHRAEEAIGAGLEEVERNGAELDALLGHAPRD</sequence>
<accession>A0A1A6C8J7</accession>
<dbReference type="SUPFAM" id="SSF52151">
    <property type="entry name" value="FabD/lysophospholipase-like"/>
    <property type="match status" value="1"/>
</dbReference>